<dbReference type="AlphaFoldDB" id="A0AAJ5W9S1"/>
<dbReference type="InterPro" id="IPR051801">
    <property type="entry name" value="GH28_Enzymes"/>
</dbReference>
<accession>A0AAJ5W9S1</accession>
<evidence type="ECO:0000256" key="5">
    <source>
        <dbReference type="SAM" id="SignalP"/>
    </source>
</evidence>
<organism evidence="6 7">
    <name type="scientific">Candidatus Pedobacter colombiensis</name>
    <dbReference type="NCBI Taxonomy" id="3121371"/>
    <lineage>
        <taxon>Bacteria</taxon>
        <taxon>Pseudomonadati</taxon>
        <taxon>Bacteroidota</taxon>
        <taxon>Sphingobacteriia</taxon>
        <taxon>Sphingobacteriales</taxon>
        <taxon>Sphingobacteriaceae</taxon>
        <taxon>Pedobacter</taxon>
    </lineage>
</organism>
<dbReference type="Pfam" id="PF00295">
    <property type="entry name" value="Glyco_hydro_28"/>
    <property type="match status" value="1"/>
</dbReference>
<dbReference type="PANTHER" id="PTHR31339:SF9">
    <property type="entry name" value="PLASMIN AND FIBRONECTIN-BINDING PROTEIN A"/>
    <property type="match status" value="1"/>
</dbReference>
<dbReference type="InterPro" id="IPR011050">
    <property type="entry name" value="Pectin_lyase_fold/virulence"/>
</dbReference>
<dbReference type="InterPro" id="IPR000743">
    <property type="entry name" value="Glyco_hydro_28"/>
</dbReference>
<keyword evidence="2 4" id="KW-0378">Hydrolase</keyword>
<protein>
    <submittedName>
        <fullName evidence="6">Glycosyl hydrolase family 28 protein</fullName>
    </submittedName>
</protein>
<keyword evidence="3 4" id="KW-0326">Glycosidase</keyword>
<evidence type="ECO:0000256" key="4">
    <source>
        <dbReference type="RuleBase" id="RU361169"/>
    </source>
</evidence>
<evidence type="ECO:0000313" key="6">
    <source>
        <dbReference type="EMBL" id="WEK21383.1"/>
    </source>
</evidence>
<feature type="chain" id="PRO_5042597093" evidence="5">
    <location>
        <begin position="29"/>
        <end position="522"/>
    </location>
</feature>
<proteinExistence type="inferred from homology"/>
<feature type="signal peptide" evidence="5">
    <location>
        <begin position="1"/>
        <end position="28"/>
    </location>
</feature>
<dbReference type="Proteomes" id="UP001214530">
    <property type="component" value="Chromosome"/>
</dbReference>
<name>A0AAJ5W9S1_9SPHI</name>
<evidence type="ECO:0000256" key="2">
    <source>
        <dbReference type="ARBA" id="ARBA00022801"/>
    </source>
</evidence>
<evidence type="ECO:0000256" key="3">
    <source>
        <dbReference type="ARBA" id="ARBA00023295"/>
    </source>
</evidence>
<dbReference type="GO" id="GO:0005975">
    <property type="term" value="P:carbohydrate metabolic process"/>
    <property type="evidence" value="ECO:0007669"/>
    <property type="project" value="InterPro"/>
</dbReference>
<dbReference type="InterPro" id="IPR012334">
    <property type="entry name" value="Pectin_lyas_fold"/>
</dbReference>
<gene>
    <name evidence="6" type="ORF">P0Y49_09540</name>
</gene>
<dbReference type="Gene3D" id="2.160.20.10">
    <property type="entry name" value="Single-stranded right-handed beta-helix, Pectin lyase-like"/>
    <property type="match status" value="1"/>
</dbReference>
<dbReference type="PANTHER" id="PTHR31339">
    <property type="entry name" value="PECTIN LYASE-RELATED"/>
    <property type="match status" value="1"/>
</dbReference>
<reference evidence="6" key="1">
    <citation type="submission" date="2023-03" db="EMBL/GenBank/DDBJ databases">
        <title>Andean soil-derived lignocellulolytic bacterial consortium as a source of novel taxa and putative plastic-active enzymes.</title>
        <authorList>
            <person name="Diaz-Garcia L."/>
            <person name="Chuvochina M."/>
            <person name="Feuerriegel G."/>
            <person name="Bunk B."/>
            <person name="Sproer C."/>
            <person name="Streit W.R."/>
            <person name="Rodriguez L.M."/>
            <person name="Overmann J."/>
            <person name="Jimenez D.J."/>
        </authorList>
    </citation>
    <scope>NUCLEOTIDE SEQUENCE</scope>
    <source>
        <strain evidence="6">MAG 3858</strain>
    </source>
</reference>
<keyword evidence="5" id="KW-0732">Signal</keyword>
<comment type="similarity">
    <text evidence="1 4">Belongs to the glycosyl hydrolase 28 family.</text>
</comment>
<sequence length="522" mass="57603">MINKLKNFVHVSLVVICMAAGSISRASANGPIETYPLVKTAEISDVFKTNAAGQNVFTQKFKDIHYVRFAHQKLVEVTITITEQVKDWEISPKTNIKGQQMKGNVLHLVLEKPGYHVITINKKQRLFLLTDSIAKKIAVGKGNSDIVSIMSYKVDATGNNLSTAIIQKALDESAAKKKILFFPAGIYKTGSIKVSSNARIYLAGGAMIKGSEKREDYPADDNKKESDLVNDKANFTDNGEWMTFSRLLLIDNATNVKIWGDGCIDGSGSIVRALGKPANLIRIRNSKNVLIEGIELRDPACWNTHILKSENVTLRNIKMLNDRNVANTDGFDPDASVNVLIDHCFAYCSDDNIAIKTTNNGGLLQDCENITIQNSVFITKKSALKVGTETKGGFMRNITFKNNYVVEADRGMVLYCNDGATFENISFVNNYFEKGYQSSNLKSIHFQIKDRSGKGQIKNVLIKDCTIAPTFSNVSEITGLDAGHIIDGVKFKNLKVDGKICLSASQIGLKTNEFVKNVSFEE</sequence>
<dbReference type="EMBL" id="CP119313">
    <property type="protein sequence ID" value="WEK21383.1"/>
    <property type="molecule type" value="Genomic_DNA"/>
</dbReference>
<evidence type="ECO:0000313" key="7">
    <source>
        <dbReference type="Proteomes" id="UP001214530"/>
    </source>
</evidence>
<dbReference type="SUPFAM" id="SSF51126">
    <property type="entry name" value="Pectin lyase-like"/>
    <property type="match status" value="1"/>
</dbReference>
<evidence type="ECO:0000256" key="1">
    <source>
        <dbReference type="ARBA" id="ARBA00008834"/>
    </source>
</evidence>
<dbReference type="GO" id="GO:0004650">
    <property type="term" value="F:polygalacturonase activity"/>
    <property type="evidence" value="ECO:0007669"/>
    <property type="project" value="InterPro"/>
</dbReference>